<keyword evidence="2 3" id="KW-0548">Nucleotidyltransferase</keyword>
<dbReference type="SUPFAM" id="SSF53448">
    <property type="entry name" value="Nucleotide-diphospho-sugar transferases"/>
    <property type="match status" value="1"/>
</dbReference>
<dbReference type="CDD" id="cd02516">
    <property type="entry name" value="CDP-ME_synthetase"/>
    <property type="match status" value="1"/>
</dbReference>
<dbReference type="PANTHER" id="PTHR32125:SF8">
    <property type="entry name" value="RIBITOL-5-PHOSPHATE CYTIDYLYLTRANSFERASE"/>
    <property type="match status" value="1"/>
</dbReference>
<dbReference type="EMBL" id="MZGS01000014">
    <property type="protein sequence ID" value="PWB88067.1"/>
    <property type="molecule type" value="Genomic_DNA"/>
</dbReference>
<keyword evidence="1 3" id="KW-0808">Transferase</keyword>
<dbReference type="AlphaFoldDB" id="A0A315XNT2"/>
<dbReference type="Proteomes" id="UP000251717">
    <property type="component" value="Unassembled WGS sequence"/>
</dbReference>
<dbReference type="InterPro" id="IPR050088">
    <property type="entry name" value="IspD/TarI_cytidylyltransf_bact"/>
</dbReference>
<keyword evidence="4" id="KW-1185">Reference proteome</keyword>
<dbReference type="OrthoDB" id="9782at2157"/>
<dbReference type="InterPro" id="IPR034683">
    <property type="entry name" value="IspD/TarI"/>
</dbReference>
<reference evidence="3 4" key="1">
    <citation type="submission" date="2017-03" db="EMBL/GenBank/DDBJ databases">
        <title>Genome sequence of Methanobrevibacter thaueri.</title>
        <authorList>
            <person name="Poehlein A."/>
            <person name="Seedorf H."/>
            <person name="Daniel R."/>
        </authorList>
    </citation>
    <scope>NUCLEOTIDE SEQUENCE [LARGE SCALE GENOMIC DNA]</scope>
    <source>
        <strain evidence="3 4">DSM 11995</strain>
    </source>
</reference>
<accession>A0A315XNT2</accession>
<evidence type="ECO:0000313" key="4">
    <source>
        <dbReference type="Proteomes" id="UP000251717"/>
    </source>
</evidence>
<dbReference type="Gene3D" id="3.90.550.10">
    <property type="entry name" value="Spore Coat Polysaccharide Biosynthesis Protein SpsA, Chain A"/>
    <property type="match status" value="1"/>
</dbReference>
<comment type="caution">
    <text evidence="3">The sequence shown here is derived from an EMBL/GenBank/DDBJ whole genome shotgun (WGS) entry which is preliminary data.</text>
</comment>
<protein>
    <submittedName>
        <fullName evidence="3">Putative 2-C-methyl-D-erythritol 4-phosphate cytidylyltransferase 2</fullName>
        <ecNumber evidence="3">2.7.7.60</ecNumber>
    </submittedName>
</protein>
<dbReference type="GO" id="GO:0050518">
    <property type="term" value="F:2-C-methyl-D-erythritol 4-phosphate cytidylyltransferase activity"/>
    <property type="evidence" value="ECO:0007669"/>
    <property type="project" value="UniProtKB-EC"/>
</dbReference>
<dbReference type="EC" id="2.7.7.60" evidence="3"/>
<evidence type="ECO:0000313" key="3">
    <source>
        <dbReference type="EMBL" id="PWB88067.1"/>
    </source>
</evidence>
<gene>
    <name evidence="3" type="primary">ispD2</name>
    <name evidence="3" type="ORF">MBBTH_02110</name>
</gene>
<dbReference type="InterPro" id="IPR029044">
    <property type="entry name" value="Nucleotide-diphossugar_trans"/>
</dbReference>
<organism evidence="3 4">
    <name type="scientific">Methanobrevibacter thaueri</name>
    <dbReference type="NCBI Taxonomy" id="190975"/>
    <lineage>
        <taxon>Archaea</taxon>
        <taxon>Methanobacteriati</taxon>
        <taxon>Methanobacteriota</taxon>
        <taxon>Methanomada group</taxon>
        <taxon>Methanobacteria</taxon>
        <taxon>Methanobacteriales</taxon>
        <taxon>Methanobacteriaceae</taxon>
        <taxon>Methanobrevibacter</taxon>
    </lineage>
</organism>
<dbReference type="PANTHER" id="PTHR32125">
    <property type="entry name" value="2-C-METHYL-D-ERYTHRITOL 4-PHOSPHATE CYTIDYLYLTRANSFERASE, CHLOROPLASTIC"/>
    <property type="match status" value="1"/>
</dbReference>
<name>A0A315XNT2_9EURY</name>
<dbReference type="RefSeq" id="WP_116591203.1">
    <property type="nucleotide sequence ID" value="NZ_MZGS01000014.1"/>
</dbReference>
<proteinExistence type="predicted"/>
<evidence type="ECO:0000256" key="1">
    <source>
        <dbReference type="ARBA" id="ARBA00022679"/>
    </source>
</evidence>
<dbReference type="NCBIfam" id="NF001183">
    <property type="entry name" value="PRK00155.1-3"/>
    <property type="match status" value="1"/>
</dbReference>
<dbReference type="Pfam" id="PF01128">
    <property type="entry name" value="IspD"/>
    <property type="match status" value="1"/>
</dbReference>
<dbReference type="FunFam" id="3.90.550.10:FF:000003">
    <property type="entry name" value="2-C-methyl-D-erythritol 4-phosphate cytidylyltransferase"/>
    <property type="match status" value="1"/>
</dbReference>
<evidence type="ECO:0000256" key="2">
    <source>
        <dbReference type="ARBA" id="ARBA00022695"/>
    </source>
</evidence>
<sequence length="231" mass="25953">MICAAMLAGGIGSRLKQGKPKQFVKINNKPILVHSVETFLNVSELDKIIVSSPKKCINQTIELMEDYFPNNDRIVVIEGGVTRNDTILNSIKYMKDQNCEKDSILVTHDASRIFVSEILIENSIKYAAEVGAASPVIPATDVIFESKEEGKLTNIPLRKNLCHSQTPQSFNIDKFIEIYEDLSEEEISKLDEAMMLFHLRGADVKLFPGEQGNFKITRPFDITIAESIFKD</sequence>